<dbReference type="Pfam" id="PF00703">
    <property type="entry name" value="Glyco_hydro_2"/>
    <property type="match status" value="1"/>
</dbReference>
<dbReference type="SUPFAM" id="SSF49303">
    <property type="entry name" value="beta-Galactosidase/glucuronidase domain"/>
    <property type="match status" value="1"/>
</dbReference>
<dbReference type="InterPro" id="IPR036156">
    <property type="entry name" value="Beta-gal/glucu_dom_sf"/>
</dbReference>
<feature type="domain" description="Glycoside hydrolase family 2 catalytic" evidence="5">
    <location>
        <begin position="254"/>
        <end position="543"/>
    </location>
</feature>
<dbReference type="InterPro" id="IPR006101">
    <property type="entry name" value="Glyco_hydro_2"/>
</dbReference>
<gene>
    <name evidence="7" type="ORF">H9882_03845</name>
</gene>
<dbReference type="Gene3D" id="3.20.20.80">
    <property type="entry name" value="Glycosidases"/>
    <property type="match status" value="1"/>
</dbReference>
<evidence type="ECO:0000259" key="6">
    <source>
        <dbReference type="Pfam" id="PF22666"/>
    </source>
</evidence>
<dbReference type="InterPro" id="IPR054593">
    <property type="entry name" value="Beta-mannosidase-like_N2"/>
</dbReference>
<dbReference type="InterPro" id="IPR051913">
    <property type="entry name" value="GH2_Domain-Containing"/>
</dbReference>
<evidence type="ECO:0000313" key="8">
    <source>
        <dbReference type="Proteomes" id="UP000713596"/>
    </source>
</evidence>
<dbReference type="InterPro" id="IPR006103">
    <property type="entry name" value="Glyco_hydro_2_cat"/>
</dbReference>
<evidence type="ECO:0000259" key="5">
    <source>
        <dbReference type="Pfam" id="PF02836"/>
    </source>
</evidence>
<keyword evidence="2 7" id="KW-0378">Hydrolase</keyword>
<dbReference type="InterPro" id="IPR017853">
    <property type="entry name" value="GH"/>
</dbReference>
<keyword evidence="3" id="KW-0326">Glycosidase</keyword>
<reference evidence="7" key="2">
    <citation type="submission" date="2021-04" db="EMBL/GenBank/DDBJ databases">
        <authorList>
            <person name="Gilroy R."/>
        </authorList>
    </citation>
    <scope>NUCLEOTIDE SEQUENCE</scope>
    <source>
        <strain evidence="7">B5_2728</strain>
    </source>
</reference>
<dbReference type="InterPro" id="IPR008979">
    <property type="entry name" value="Galactose-bd-like_sf"/>
</dbReference>
<evidence type="ECO:0000313" key="7">
    <source>
        <dbReference type="EMBL" id="MBU3806007.1"/>
    </source>
</evidence>
<reference evidence="7" key="1">
    <citation type="journal article" date="2021" name="PeerJ">
        <title>Extensive microbial diversity within the chicken gut microbiome revealed by metagenomics and culture.</title>
        <authorList>
            <person name="Gilroy R."/>
            <person name="Ravi A."/>
            <person name="Getino M."/>
            <person name="Pursley I."/>
            <person name="Horton D.L."/>
            <person name="Alikhan N.F."/>
            <person name="Baker D."/>
            <person name="Gharbi K."/>
            <person name="Hall N."/>
            <person name="Watson M."/>
            <person name="Adriaenssens E.M."/>
            <person name="Foster-Nyarko E."/>
            <person name="Jarju S."/>
            <person name="Secka A."/>
            <person name="Antonio M."/>
            <person name="Oren A."/>
            <person name="Chaudhuri R.R."/>
            <person name="La Ragione R."/>
            <person name="Hildebrand F."/>
            <person name="Pallen M.J."/>
        </authorList>
    </citation>
    <scope>NUCLEOTIDE SEQUENCE</scope>
    <source>
        <strain evidence="7">B5_2728</strain>
    </source>
</reference>
<dbReference type="Pfam" id="PF02836">
    <property type="entry name" value="Glyco_hydro_2_C"/>
    <property type="match status" value="1"/>
</dbReference>
<feature type="domain" description="Beta-mannosidase-like galactose-binding" evidence="6">
    <location>
        <begin position="49"/>
        <end position="121"/>
    </location>
</feature>
<dbReference type="PANTHER" id="PTHR42732:SF1">
    <property type="entry name" value="BETA-MANNOSIDASE"/>
    <property type="match status" value="1"/>
</dbReference>
<dbReference type="GO" id="GO:0004553">
    <property type="term" value="F:hydrolase activity, hydrolyzing O-glycosyl compounds"/>
    <property type="evidence" value="ECO:0007669"/>
    <property type="project" value="InterPro"/>
</dbReference>
<dbReference type="InterPro" id="IPR006102">
    <property type="entry name" value="Ig-like_GH2"/>
</dbReference>
<dbReference type="SUPFAM" id="SSF51445">
    <property type="entry name" value="(Trans)glycosidases"/>
    <property type="match status" value="1"/>
</dbReference>
<evidence type="ECO:0000256" key="2">
    <source>
        <dbReference type="ARBA" id="ARBA00022801"/>
    </source>
</evidence>
<dbReference type="PANTHER" id="PTHR42732">
    <property type="entry name" value="BETA-GALACTOSIDASE"/>
    <property type="match status" value="1"/>
</dbReference>
<organism evidence="7 8">
    <name type="scientific">Candidatus Allofournierella pullistercoris</name>
    <dbReference type="NCBI Taxonomy" id="2838597"/>
    <lineage>
        <taxon>Bacteria</taxon>
        <taxon>Bacillati</taxon>
        <taxon>Bacillota</taxon>
        <taxon>Clostridia</taxon>
        <taxon>Eubacteriales</taxon>
        <taxon>Oscillospiraceae</taxon>
        <taxon>Allofournierella</taxon>
    </lineage>
</organism>
<proteinExistence type="inferred from homology"/>
<protein>
    <submittedName>
        <fullName evidence="7">Glycoside hydrolase family 2 protein</fullName>
    </submittedName>
</protein>
<dbReference type="PRINTS" id="PR00132">
    <property type="entry name" value="GLHYDRLASE2"/>
</dbReference>
<dbReference type="Pfam" id="PF22666">
    <property type="entry name" value="Glyco_hydro_2_N2"/>
    <property type="match status" value="1"/>
</dbReference>
<comment type="caution">
    <text evidence="7">The sequence shown here is derived from an EMBL/GenBank/DDBJ whole genome shotgun (WGS) entry which is preliminary data.</text>
</comment>
<comment type="similarity">
    <text evidence="1">Belongs to the glycosyl hydrolase 2 family.</text>
</comment>
<dbReference type="Gene3D" id="2.60.120.260">
    <property type="entry name" value="Galactose-binding domain-like"/>
    <property type="match status" value="1"/>
</dbReference>
<name>A0A948T1U7_9FIRM</name>
<dbReference type="AlphaFoldDB" id="A0A948T1U7"/>
<dbReference type="GO" id="GO:0005975">
    <property type="term" value="P:carbohydrate metabolic process"/>
    <property type="evidence" value="ECO:0007669"/>
    <property type="project" value="InterPro"/>
</dbReference>
<evidence type="ECO:0000259" key="4">
    <source>
        <dbReference type="Pfam" id="PF00703"/>
    </source>
</evidence>
<dbReference type="EMBL" id="JAHLFP010000030">
    <property type="protein sequence ID" value="MBU3806007.1"/>
    <property type="molecule type" value="Genomic_DNA"/>
</dbReference>
<evidence type="ECO:0000256" key="1">
    <source>
        <dbReference type="ARBA" id="ARBA00007401"/>
    </source>
</evidence>
<dbReference type="Gene3D" id="2.60.40.10">
    <property type="entry name" value="Immunoglobulins"/>
    <property type="match status" value="2"/>
</dbReference>
<dbReference type="Proteomes" id="UP000713596">
    <property type="component" value="Unassembled WGS sequence"/>
</dbReference>
<feature type="domain" description="Glycoside hydrolase family 2 immunoglobulin-like beta-sandwich" evidence="4">
    <location>
        <begin position="193"/>
        <end position="246"/>
    </location>
</feature>
<evidence type="ECO:0000256" key="3">
    <source>
        <dbReference type="ARBA" id="ARBA00023295"/>
    </source>
</evidence>
<dbReference type="InterPro" id="IPR013783">
    <property type="entry name" value="Ig-like_fold"/>
</dbReference>
<dbReference type="SUPFAM" id="SSF49785">
    <property type="entry name" value="Galactose-binding domain-like"/>
    <property type="match status" value="1"/>
</dbReference>
<sequence length="735" mass="82863">MRNIQNLNEAWIFVRAENPTEGEKVQVTLPHTWNNVDGQDGGDDYHRGKCWYIRNLDAPDIPEKGRAYLEFEGAAMTAEVYLNGELLATHEGGYSTFRVDVTNHLKQNNVLSVAVSNARSQSVYPQKADFTFYGGLYRDVNLIVVPESHFCLDYHGGSGVKITPVVNLEQGSAIVTAEAWVTGPAEQVMFSLAGQEKEVQVTDGYAKAECTIENVHLWDGVDDPYLYTATASLPSGDKVTTRFGCRKFEIDPQKGFLLNGRSYPLRGVSRHQDRKGAGSALTAQMMDEDMEIIKELGANTLRLAHYQHAQYFYDLCDENGIVVWAEIPYITMHMQAGRDNTLSQMAELVVQNYNHPSIAVWGLSNEITAASPVNEELMENHQALHDLCHKLDATRPTTMANVFMLDIDSPILEIPDVNSYNLYFGWYLGELEQNDQFFDEYHEKFPDRCMGFSEYGADANPAYHSSNPEKGDYTESYQCVYHEHMLRMIQARPWLWATHVWNLFDFGADGRDEGGKHGENQKGLVTFDRSLKKDAFYLYKAAWNKKEPFVHLCGSRYVDRPENVTQVKVYSNQSKVELYLDGTLFETKEGETVFTFEVPISGEHTIQARAEGCVSVMVIRKVEQPNPAYTRPGRASINVTNWFDQGEADPTCYSIMDTLGEIRQSPQAGKIIDEMMAKGADSHGEVAETVKDNPALQRMMNRITLVSLLKQAGADEQSMKQLNRILQGIKKEGQA</sequence>
<accession>A0A948T1U7</accession>